<name>A0ABR3GRH6_9PEZI</name>
<reference evidence="3 4" key="1">
    <citation type="submission" date="2024-02" db="EMBL/GenBank/DDBJ databases">
        <title>Discinaceae phylogenomics.</title>
        <authorList>
            <person name="Dirks A.C."/>
            <person name="James T.Y."/>
        </authorList>
    </citation>
    <scope>NUCLEOTIDE SEQUENCE [LARGE SCALE GENOMIC DNA]</scope>
    <source>
        <strain evidence="3 4">ACD0624</strain>
    </source>
</reference>
<evidence type="ECO:0000259" key="2">
    <source>
        <dbReference type="PROSITE" id="PS50969"/>
    </source>
</evidence>
<dbReference type="PROSITE" id="PS50969">
    <property type="entry name" value="FCP1"/>
    <property type="match status" value="1"/>
</dbReference>
<dbReference type="InterPro" id="IPR036412">
    <property type="entry name" value="HAD-like_sf"/>
</dbReference>
<evidence type="ECO:0000256" key="1">
    <source>
        <dbReference type="SAM" id="MobiDB-lite"/>
    </source>
</evidence>
<dbReference type="NCBIfam" id="TIGR02251">
    <property type="entry name" value="HIF-SF_euk"/>
    <property type="match status" value="1"/>
</dbReference>
<feature type="compositionally biased region" description="Low complexity" evidence="1">
    <location>
        <begin position="232"/>
        <end position="251"/>
    </location>
</feature>
<keyword evidence="4" id="KW-1185">Reference proteome</keyword>
<dbReference type="Proteomes" id="UP001447188">
    <property type="component" value="Unassembled WGS sequence"/>
</dbReference>
<feature type="region of interest" description="Disordered" evidence="1">
    <location>
        <begin position="177"/>
        <end position="200"/>
    </location>
</feature>
<dbReference type="CDD" id="cd07521">
    <property type="entry name" value="HAD_FCP1-like"/>
    <property type="match status" value="1"/>
</dbReference>
<keyword evidence="3" id="KW-0378">Hydrolase</keyword>
<dbReference type="InterPro" id="IPR011948">
    <property type="entry name" value="Dullard_phosphatase"/>
</dbReference>
<feature type="compositionally biased region" description="Polar residues" evidence="1">
    <location>
        <begin position="40"/>
        <end position="51"/>
    </location>
</feature>
<accession>A0ABR3GRH6</accession>
<gene>
    <name evidence="3" type="primary">NEM1</name>
    <name evidence="3" type="ORF">Q9L58_002469</name>
</gene>
<comment type="caution">
    <text evidence="3">The sequence shown here is derived from an EMBL/GenBank/DDBJ whole genome shotgun (WGS) entry which is preliminary data.</text>
</comment>
<dbReference type="GO" id="GO:0004722">
    <property type="term" value="F:protein serine/threonine phosphatase activity"/>
    <property type="evidence" value="ECO:0007669"/>
    <property type="project" value="UniProtKB-EC"/>
</dbReference>
<dbReference type="EMBL" id="JBBBZM010000021">
    <property type="protein sequence ID" value="KAL0638533.1"/>
    <property type="molecule type" value="Genomic_DNA"/>
</dbReference>
<dbReference type="PANTHER" id="PTHR12210">
    <property type="entry name" value="DULLARD PROTEIN PHOSPHATASE"/>
    <property type="match status" value="1"/>
</dbReference>
<protein>
    <submittedName>
        <fullName evidence="3">Nuclear envelope morphology protein 1</fullName>
        <ecNumber evidence="3">3.1.3.16</ecNumber>
    </submittedName>
</protein>
<feature type="compositionally biased region" description="Acidic residues" evidence="1">
    <location>
        <begin position="55"/>
        <end position="73"/>
    </location>
</feature>
<feature type="region of interest" description="Disordered" evidence="1">
    <location>
        <begin position="226"/>
        <end position="269"/>
    </location>
</feature>
<dbReference type="InterPro" id="IPR050365">
    <property type="entry name" value="TIM50"/>
</dbReference>
<dbReference type="Pfam" id="PF03031">
    <property type="entry name" value="NIF"/>
    <property type="match status" value="1"/>
</dbReference>
<dbReference type="InterPro" id="IPR004274">
    <property type="entry name" value="FCP1_dom"/>
</dbReference>
<evidence type="ECO:0000313" key="3">
    <source>
        <dbReference type="EMBL" id="KAL0638533.1"/>
    </source>
</evidence>
<feature type="compositionally biased region" description="Pro residues" evidence="1">
    <location>
        <begin position="257"/>
        <end position="268"/>
    </location>
</feature>
<dbReference type="Gene3D" id="3.40.50.1000">
    <property type="entry name" value="HAD superfamily/HAD-like"/>
    <property type="match status" value="1"/>
</dbReference>
<sequence length="458" mass="52041">MNSLSLLSSQVEKVIGATPPPTPRTESFKGLQHERRLSSLASSVDGSYLSRQDSDEAVFTENEGEEEDDDEDEVTRQAALRYRKRRQSLGERIYIALLSPWLGAFRWIIFTISASTHWFISCIHDEQGIFSPLMPVRRVTALALRPFGGARDSASNYPLSTRSQYWSTTSTTSLCDEKRTNHLSDPGSVSTSPIHHFRSKSFSHDPSDLLMADIAPQRSIRIRLYNEDPLTRSRPSSVKSPTSPSSSIRLTKYPRNCGPPKPLLPSQPSPKTLILDLDETLIHSLAKGGRMTSGHMVEVKLEKQHAILYYVHKRPHCDDFLRKVCKWYNLVVFTASVQEYADPVIDWLEQDRKYFKGRYYRQHCTQRNGAYIKDLSAVEPDLSKVMIIDNSPTSYIFHEGWFWSLIDKNVSDNAIPIEGWINDPTDIDLLHLIPLLEALQYATDVRAVLALRMGEISS</sequence>
<evidence type="ECO:0000313" key="4">
    <source>
        <dbReference type="Proteomes" id="UP001447188"/>
    </source>
</evidence>
<dbReference type="EC" id="3.1.3.16" evidence="3"/>
<dbReference type="InterPro" id="IPR023214">
    <property type="entry name" value="HAD_sf"/>
</dbReference>
<proteinExistence type="predicted"/>
<organism evidence="3 4">
    <name type="scientific">Discina gigas</name>
    <dbReference type="NCBI Taxonomy" id="1032678"/>
    <lineage>
        <taxon>Eukaryota</taxon>
        <taxon>Fungi</taxon>
        <taxon>Dikarya</taxon>
        <taxon>Ascomycota</taxon>
        <taxon>Pezizomycotina</taxon>
        <taxon>Pezizomycetes</taxon>
        <taxon>Pezizales</taxon>
        <taxon>Discinaceae</taxon>
        <taxon>Discina</taxon>
    </lineage>
</organism>
<dbReference type="SMART" id="SM00577">
    <property type="entry name" value="CPDc"/>
    <property type="match status" value="1"/>
</dbReference>
<dbReference type="SUPFAM" id="SSF56784">
    <property type="entry name" value="HAD-like"/>
    <property type="match status" value="1"/>
</dbReference>
<feature type="domain" description="FCP1 homology" evidence="2">
    <location>
        <begin position="266"/>
        <end position="439"/>
    </location>
</feature>
<feature type="region of interest" description="Disordered" evidence="1">
    <location>
        <begin position="40"/>
        <end position="75"/>
    </location>
</feature>
<feature type="region of interest" description="Disordered" evidence="1">
    <location>
        <begin position="13"/>
        <end position="32"/>
    </location>
</feature>